<dbReference type="AlphaFoldDB" id="A0A2V4F4D8"/>
<dbReference type="Proteomes" id="UP000630086">
    <property type="component" value="Unassembled WGS sequence"/>
</dbReference>
<reference evidence="2" key="2">
    <citation type="submission" date="2020-07" db="EMBL/GenBank/DDBJ databases">
        <title>Draft genome sequence of Lactobacillus helveticus strain JCM 1062.</title>
        <authorList>
            <person name="Endo A."/>
            <person name="Maeno S."/>
            <person name="Kido Y."/>
        </authorList>
    </citation>
    <scope>NUCLEOTIDE SEQUENCE</scope>
    <source>
        <strain evidence="2">JCM 1062</strain>
    </source>
</reference>
<dbReference type="EMBL" id="OGTV01000079">
    <property type="protein sequence ID" value="SPB25574.1"/>
    <property type="molecule type" value="Genomic_DNA"/>
</dbReference>
<reference evidence="3" key="1">
    <citation type="submission" date="2018-01" db="EMBL/GenBank/DDBJ databases">
        <authorList>
            <person name="Gaut B.S."/>
            <person name="Morton B.R."/>
            <person name="Clegg M.T."/>
            <person name="Duvall M.R."/>
        </authorList>
    </citation>
    <scope>NUCLEOTIDE SEQUENCE</scope>
    <source>
        <strain evidence="3">Lactobacillus helveticus</strain>
    </source>
</reference>
<name>A0A2V4F4D8_LACHE</name>
<protein>
    <submittedName>
        <fullName evidence="2 3">Competence protein</fullName>
    </submittedName>
</protein>
<evidence type="ECO:0000313" key="2">
    <source>
        <dbReference type="EMBL" id="GFP13298.1"/>
    </source>
</evidence>
<dbReference type="InterPro" id="IPR021176">
    <property type="entry name" value="Competence-induced_CoiA"/>
</dbReference>
<sequence length="287" mass="33575">MGEKIMYAAMLNKKIVLAVSEANLVNVGRKSLNMDDYRCPHCNKKVILIISEQKAAFFKHLTNYSNTMGEKEEHHQSKMLLKAALTAAGFNAQVEIPLADGQLRADVLASEKLAFEVQCAPLSEAEFTHRHSLYSQIGVTDIWIVGRRHYLKRRLKHTQLIFFRQNKLWGNYYLEINPKKNMFCLKYNILQEQITNHLHYQIKYFALDELDIKTFWNFTPIKKRYFININSQKKYLKKQLAQKTKLGLRIGELLYQKGLTIDDLPDEVFTTWRNPGELDSITKFLQK</sequence>
<dbReference type="InterPro" id="IPR010330">
    <property type="entry name" value="CoiA_nuc"/>
</dbReference>
<gene>
    <name evidence="2" type="primary">coiA</name>
    <name evidence="3" type="ORF">BDKNPLJD_01534</name>
    <name evidence="2" type="ORF">LHEJCM1062_11700</name>
</gene>
<dbReference type="PIRSF" id="PIRSF007487">
    <property type="entry name" value="Competence-induced_CoiA_bac"/>
    <property type="match status" value="1"/>
</dbReference>
<dbReference type="EMBL" id="BLYV01000254">
    <property type="protein sequence ID" value="GFP13298.1"/>
    <property type="molecule type" value="Genomic_DNA"/>
</dbReference>
<feature type="domain" description="Competence protein CoiA nuclease-like" evidence="1">
    <location>
        <begin position="70"/>
        <end position="215"/>
    </location>
</feature>
<proteinExistence type="predicted"/>
<accession>A0A2V4F4D8</accession>
<evidence type="ECO:0000259" key="1">
    <source>
        <dbReference type="Pfam" id="PF06054"/>
    </source>
</evidence>
<organism evidence="3">
    <name type="scientific">Lactobacillus helveticus</name>
    <name type="common">Lactobacillus suntoryeus</name>
    <dbReference type="NCBI Taxonomy" id="1587"/>
    <lineage>
        <taxon>Bacteria</taxon>
        <taxon>Bacillati</taxon>
        <taxon>Bacillota</taxon>
        <taxon>Bacilli</taxon>
        <taxon>Lactobacillales</taxon>
        <taxon>Lactobacillaceae</taxon>
        <taxon>Lactobacillus</taxon>
    </lineage>
</organism>
<dbReference type="Pfam" id="PF06054">
    <property type="entry name" value="CoiA_nuc"/>
    <property type="match status" value="1"/>
</dbReference>
<evidence type="ECO:0000313" key="3">
    <source>
        <dbReference type="EMBL" id="SPB25574.1"/>
    </source>
</evidence>